<accession>A0AAN9XQQ7</accession>
<feature type="signal peptide" evidence="1">
    <location>
        <begin position="1"/>
        <end position="18"/>
    </location>
</feature>
<keyword evidence="1" id="KW-0732">Signal</keyword>
<name>A0AAN9XQQ7_PSOTE</name>
<organism evidence="2 3">
    <name type="scientific">Psophocarpus tetragonolobus</name>
    <name type="common">Winged bean</name>
    <name type="synonym">Dolichos tetragonolobus</name>
    <dbReference type="NCBI Taxonomy" id="3891"/>
    <lineage>
        <taxon>Eukaryota</taxon>
        <taxon>Viridiplantae</taxon>
        <taxon>Streptophyta</taxon>
        <taxon>Embryophyta</taxon>
        <taxon>Tracheophyta</taxon>
        <taxon>Spermatophyta</taxon>
        <taxon>Magnoliopsida</taxon>
        <taxon>eudicotyledons</taxon>
        <taxon>Gunneridae</taxon>
        <taxon>Pentapetalae</taxon>
        <taxon>rosids</taxon>
        <taxon>fabids</taxon>
        <taxon>Fabales</taxon>
        <taxon>Fabaceae</taxon>
        <taxon>Papilionoideae</taxon>
        <taxon>50 kb inversion clade</taxon>
        <taxon>NPAAA clade</taxon>
        <taxon>indigoferoid/millettioid clade</taxon>
        <taxon>Phaseoleae</taxon>
        <taxon>Psophocarpus</taxon>
    </lineage>
</organism>
<evidence type="ECO:0008006" key="4">
    <source>
        <dbReference type="Google" id="ProtNLM"/>
    </source>
</evidence>
<comment type="caution">
    <text evidence="2">The sequence shown here is derived from an EMBL/GenBank/DDBJ whole genome shotgun (WGS) entry which is preliminary data.</text>
</comment>
<keyword evidence="3" id="KW-1185">Reference proteome</keyword>
<proteinExistence type="predicted"/>
<evidence type="ECO:0000313" key="3">
    <source>
        <dbReference type="Proteomes" id="UP001386955"/>
    </source>
</evidence>
<feature type="chain" id="PRO_5042860108" description="Secreted protein" evidence="1">
    <location>
        <begin position="19"/>
        <end position="86"/>
    </location>
</feature>
<evidence type="ECO:0000313" key="2">
    <source>
        <dbReference type="EMBL" id="KAK7402310.1"/>
    </source>
</evidence>
<dbReference type="EMBL" id="JAYMYS010000003">
    <property type="protein sequence ID" value="KAK7402310.1"/>
    <property type="molecule type" value="Genomic_DNA"/>
</dbReference>
<reference evidence="2 3" key="1">
    <citation type="submission" date="2024-01" db="EMBL/GenBank/DDBJ databases">
        <title>The genomes of 5 underutilized Papilionoideae crops provide insights into root nodulation and disease resistanc.</title>
        <authorList>
            <person name="Jiang F."/>
        </authorList>
    </citation>
    <scope>NUCLEOTIDE SEQUENCE [LARGE SCALE GENOMIC DNA]</scope>
    <source>
        <strain evidence="2">DUOXIRENSHENG_FW03</strain>
        <tissue evidence="2">Leaves</tissue>
    </source>
</reference>
<dbReference type="Proteomes" id="UP001386955">
    <property type="component" value="Unassembled WGS sequence"/>
</dbReference>
<dbReference type="AlphaFoldDB" id="A0AAN9XQQ7"/>
<sequence>MPLAFFLLVLCPPAFVLEYFGQRYVSRIFRLYNACPCCSPFKEVNCSLTGGSCLCNCAIFLAFRFRKLVRNIGRLFYNYGCGKRNR</sequence>
<protein>
    <recommendedName>
        <fullName evidence="4">Secreted protein</fullName>
    </recommendedName>
</protein>
<evidence type="ECO:0000256" key="1">
    <source>
        <dbReference type="SAM" id="SignalP"/>
    </source>
</evidence>
<gene>
    <name evidence="2" type="ORF">VNO78_14479</name>
</gene>